<name>A0A0A6S568_9GAMM</name>
<dbReference type="InterPro" id="IPR005368">
    <property type="entry name" value="UPF0175"/>
</dbReference>
<gene>
    <name evidence="1" type="ORF">PN36_05185</name>
</gene>
<comment type="caution">
    <text evidence="1">The sequence shown here is derived from an EMBL/GenBank/DDBJ whole genome shotgun (WGS) entry which is preliminary data.</text>
</comment>
<protein>
    <submittedName>
        <fullName evidence="1">Uncharacterized protein</fullName>
    </submittedName>
</protein>
<keyword evidence="2" id="KW-1185">Reference proteome</keyword>
<dbReference type="Pfam" id="PF03683">
    <property type="entry name" value="UPF0175"/>
    <property type="match status" value="1"/>
</dbReference>
<evidence type="ECO:0000313" key="2">
    <source>
        <dbReference type="Proteomes" id="UP000030428"/>
    </source>
</evidence>
<dbReference type="EMBL" id="JSZA02000014">
    <property type="protein sequence ID" value="KHD11261.1"/>
    <property type="molecule type" value="Genomic_DNA"/>
</dbReference>
<accession>A0A0A6S568</accession>
<reference evidence="1 2" key="1">
    <citation type="journal article" date="2016" name="Front. Microbiol.">
        <title>Single-Cell (Meta-)Genomics of a Dimorphic Candidatus Thiomargarita nelsonii Reveals Genomic Plasticity.</title>
        <authorList>
            <person name="Flood B.E."/>
            <person name="Fliss P."/>
            <person name="Jones D.S."/>
            <person name="Dick G.J."/>
            <person name="Jain S."/>
            <person name="Kaster A.K."/>
            <person name="Winkel M."/>
            <person name="Mussmann M."/>
            <person name="Bailey J."/>
        </authorList>
    </citation>
    <scope>NUCLEOTIDE SEQUENCE [LARGE SCALE GENOMIC DNA]</scope>
    <source>
        <strain evidence="1">Hydrate Ridge</strain>
    </source>
</reference>
<dbReference type="AlphaFoldDB" id="A0A0A6S568"/>
<dbReference type="Proteomes" id="UP000030428">
    <property type="component" value="Unassembled WGS sequence"/>
</dbReference>
<organism evidence="1 2">
    <name type="scientific">Candidatus Thiomargarita nelsonii</name>
    <dbReference type="NCBI Taxonomy" id="1003181"/>
    <lineage>
        <taxon>Bacteria</taxon>
        <taxon>Pseudomonadati</taxon>
        <taxon>Pseudomonadota</taxon>
        <taxon>Gammaproteobacteria</taxon>
        <taxon>Thiotrichales</taxon>
        <taxon>Thiotrichaceae</taxon>
        <taxon>Thiomargarita</taxon>
    </lineage>
</organism>
<sequence>MRFSQESSKPLSPAERLTTAILKYQHGEISQEKAAEFAGLNRRDFLLALAREKRDVFVVDFDDLKEEIARG</sequence>
<proteinExistence type="predicted"/>
<evidence type="ECO:0000313" key="1">
    <source>
        <dbReference type="EMBL" id="KHD11261.1"/>
    </source>
</evidence>